<feature type="compositionally biased region" description="Basic and acidic residues" evidence="8">
    <location>
        <begin position="368"/>
        <end position="400"/>
    </location>
</feature>
<dbReference type="GO" id="GO:0000398">
    <property type="term" value="P:mRNA splicing, via spliceosome"/>
    <property type="evidence" value="ECO:0007669"/>
    <property type="project" value="TreeGrafter"/>
</dbReference>
<keyword evidence="5" id="KW-0175">Coiled coil</keyword>
<evidence type="ECO:0000256" key="1">
    <source>
        <dbReference type="ARBA" id="ARBA00004123"/>
    </source>
</evidence>
<keyword evidence="3" id="KW-0507">mRNA processing</keyword>
<feature type="region of interest" description="Disordered" evidence="8">
    <location>
        <begin position="1"/>
        <end position="41"/>
    </location>
</feature>
<feature type="compositionally biased region" description="Basic and acidic residues" evidence="8">
    <location>
        <begin position="335"/>
        <end position="352"/>
    </location>
</feature>
<feature type="compositionally biased region" description="Basic and acidic residues" evidence="8">
    <location>
        <begin position="280"/>
        <end position="289"/>
    </location>
</feature>
<evidence type="ECO:0000313" key="11">
    <source>
        <dbReference type="Proteomes" id="UP001152803"/>
    </source>
</evidence>
<feature type="compositionally biased region" description="Basic residues" evidence="8">
    <location>
        <begin position="242"/>
        <end position="268"/>
    </location>
</feature>
<reference evidence="10" key="1">
    <citation type="journal article" date="2023" name="Science">
        <title>Genome structures resolve the early diversification of teleost fishes.</title>
        <authorList>
            <person name="Parey E."/>
            <person name="Louis A."/>
            <person name="Montfort J."/>
            <person name="Bouchez O."/>
            <person name="Roques C."/>
            <person name="Iampietro C."/>
            <person name="Lluch J."/>
            <person name="Castinel A."/>
            <person name="Donnadieu C."/>
            <person name="Desvignes T."/>
            <person name="Floi Bucao C."/>
            <person name="Jouanno E."/>
            <person name="Wen M."/>
            <person name="Mejri S."/>
            <person name="Dirks R."/>
            <person name="Jansen H."/>
            <person name="Henkel C."/>
            <person name="Chen W.J."/>
            <person name="Zahm M."/>
            <person name="Cabau C."/>
            <person name="Klopp C."/>
            <person name="Thompson A.W."/>
            <person name="Robinson-Rechavi M."/>
            <person name="Braasch I."/>
            <person name="Lecointre G."/>
            <person name="Bobe J."/>
            <person name="Postlethwait J.H."/>
            <person name="Berthelot C."/>
            <person name="Roest Crollius H."/>
            <person name="Guiguen Y."/>
        </authorList>
    </citation>
    <scope>NUCLEOTIDE SEQUENCE</scope>
    <source>
        <strain evidence="10">Concon-B</strain>
    </source>
</reference>
<evidence type="ECO:0000256" key="7">
    <source>
        <dbReference type="ARBA" id="ARBA00023242"/>
    </source>
</evidence>
<dbReference type="Pfam" id="PF12542">
    <property type="entry name" value="CWC25"/>
    <property type="match status" value="1"/>
</dbReference>
<evidence type="ECO:0000313" key="10">
    <source>
        <dbReference type="EMBL" id="KAJ8284555.1"/>
    </source>
</evidence>
<dbReference type="PANTHER" id="PTHR16196">
    <property type="entry name" value="CELL CYCLE CONTROL PROTEIN CWF25"/>
    <property type="match status" value="1"/>
</dbReference>
<evidence type="ECO:0000256" key="2">
    <source>
        <dbReference type="ARBA" id="ARBA00006695"/>
    </source>
</evidence>
<dbReference type="Pfam" id="PF10197">
    <property type="entry name" value="Cir_N"/>
    <property type="match status" value="1"/>
</dbReference>
<feature type="non-terminal residue" evidence="10">
    <location>
        <position position="465"/>
    </location>
</feature>
<dbReference type="Proteomes" id="UP001152803">
    <property type="component" value="Unassembled WGS sequence"/>
</dbReference>
<protein>
    <recommendedName>
        <fullName evidence="9">CBF1-interacting co-repressor CIR N-terminal domain-containing protein</fullName>
    </recommendedName>
</protein>
<keyword evidence="6" id="KW-0508">mRNA splicing</keyword>
<dbReference type="AlphaFoldDB" id="A0A9Q1DZ90"/>
<evidence type="ECO:0000256" key="3">
    <source>
        <dbReference type="ARBA" id="ARBA00022664"/>
    </source>
</evidence>
<evidence type="ECO:0000256" key="4">
    <source>
        <dbReference type="ARBA" id="ARBA00022728"/>
    </source>
</evidence>
<evidence type="ECO:0000259" key="9">
    <source>
        <dbReference type="SMART" id="SM01083"/>
    </source>
</evidence>
<accession>A0A9Q1DZ90</accession>
<proteinExistence type="inferred from homology"/>
<feature type="compositionally biased region" description="Basic and acidic residues" evidence="8">
    <location>
        <begin position="230"/>
        <end position="241"/>
    </location>
</feature>
<dbReference type="SMART" id="SM01083">
    <property type="entry name" value="Cir_N"/>
    <property type="match status" value="1"/>
</dbReference>
<dbReference type="PANTHER" id="PTHR16196:SF0">
    <property type="entry name" value="PRE-MRNA-SPLICING FACTOR CWC25 HOMOLOG"/>
    <property type="match status" value="1"/>
</dbReference>
<feature type="region of interest" description="Disordered" evidence="8">
    <location>
        <begin position="219"/>
        <end position="427"/>
    </location>
</feature>
<evidence type="ECO:0000256" key="5">
    <source>
        <dbReference type="ARBA" id="ARBA00023054"/>
    </source>
</evidence>
<dbReference type="EMBL" id="JAFJMO010000002">
    <property type="protein sequence ID" value="KAJ8284555.1"/>
    <property type="molecule type" value="Genomic_DNA"/>
</dbReference>
<keyword evidence="7" id="KW-0539">Nucleus</keyword>
<dbReference type="GO" id="GO:0005684">
    <property type="term" value="C:U2-type spliceosomal complex"/>
    <property type="evidence" value="ECO:0007669"/>
    <property type="project" value="TreeGrafter"/>
</dbReference>
<keyword evidence="4" id="KW-0747">Spliceosome</keyword>
<feature type="compositionally biased region" description="Basic and acidic residues" evidence="8">
    <location>
        <begin position="408"/>
        <end position="427"/>
    </location>
</feature>
<feature type="compositionally biased region" description="Basic residues" evidence="8">
    <location>
        <begin position="13"/>
        <end position="37"/>
    </location>
</feature>
<keyword evidence="11" id="KW-1185">Reference proteome</keyword>
<comment type="caution">
    <text evidence="10">The sequence shown here is derived from an EMBL/GenBank/DDBJ whole genome shotgun (WGS) entry which is preliminary data.</text>
</comment>
<gene>
    <name evidence="10" type="ORF">COCON_G00034050</name>
</gene>
<dbReference type="OrthoDB" id="21123at2759"/>
<comment type="subcellular location">
    <subcellularLocation>
        <location evidence="1">Nucleus</location>
    </subcellularLocation>
</comment>
<dbReference type="InterPro" id="IPR019339">
    <property type="entry name" value="CIR_N_dom"/>
</dbReference>
<organism evidence="10 11">
    <name type="scientific">Conger conger</name>
    <name type="common">Conger eel</name>
    <name type="synonym">Muraena conger</name>
    <dbReference type="NCBI Taxonomy" id="82655"/>
    <lineage>
        <taxon>Eukaryota</taxon>
        <taxon>Metazoa</taxon>
        <taxon>Chordata</taxon>
        <taxon>Craniata</taxon>
        <taxon>Vertebrata</taxon>
        <taxon>Euteleostomi</taxon>
        <taxon>Actinopterygii</taxon>
        <taxon>Neopterygii</taxon>
        <taxon>Teleostei</taxon>
        <taxon>Anguilliformes</taxon>
        <taxon>Congridae</taxon>
        <taxon>Conger</taxon>
    </lineage>
</organism>
<comment type="similarity">
    <text evidence="2">Belongs to the CWC25 family.</text>
</comment>
<name>A0A9Q1DZ90_CONCO</name>
<feature type="domain" description="CBF1-interacting co-repressor CIR N-terminal" evidence="9">
    <location>
        <begin position="78"/>
        <end position="114"/>
    </location>
</feature>
<evidence type="ECO:0000256" key="6">
    <source>
        <dbReference type="ARBA" id="ARBA00023187"/>
    </source>
</evidence>
<dbReference type="InterPro" id="IPR051376">
    <property type="entry name" value="CWC25_splicing_factor"/>
</dbReference>
<sequence length="465" mass="54631">PDPHSFPVGGGKCTKKFYANRHKTSRRRRRRRKRRKSVPVTSHVNREEEIIQNRINLLKGGNIICKAMGGGDLNLKKSWHPQTLKNIERVWKAEQRHEAERKKIEELQKELCEERAREEITRYAQETGTLKKKHDRLDWMYQGPGGQVSREEYLLGRPIDKQITEQYEEVESGPSAQTGLLPGSIFCPTTAASTLDLATKIREDPLFAIRKREEEKKREVLTNPVKMKKIKEMLQHNLEKKEKRRKKKDKKETKQKKEKRKQKKHKQHGTTEMSSNSEEENTRSHRKDGVPPAPFSRSNDTSGYGLHLPSRGHHYEMGVSIHQGSNSRGRRSRSPHRDGERSAVTEKTDRKTQFSHGIPSSYKKHVQRHQDINRKHLSREEQERKRQEMMDFAKQRDEQRVSNVQKYRSQEEQEKQRDSRHTQHAGFIHDVKLEGACSTLEERVKRNIHSLQRTPAALEKNFMNR</sequence>
<evidence type="ECO:0000256" key="8">
    <source>
        <dbReference type="SAM" id="MobiDB-lite"/>
    </source>
</evidence>
<dbReference type="InterPro" id="IPR022209">
    <property type="entry name" value="CWC25"/>
</dbReference>